<gene>
    <name evidence="2" type="ORF">SAMN06297164_1514</name>
</gene>
<keyword evidence="1" id="KW-0732">Signal</keyword>
<proteinExistence type="predicted"/>
<evidence type="ECO:0000313" key="3">
    <source>
        <dbReference type="Proteomes" id="UP000219335"/>
    </source>
</evidence>
<dbReference type="RefSeq" id="WP_255251882.1">
    <property type="nucleotide sequence ID" value="NZ_OCMU01000001.1"/>
</dbReference>
<accession>A0A286A8G7</accession>
<evidence type="ECO:0000313" key="2">
    <source>
        <dbReference type="EMBL" id="SOD18141.1"/>
    </source>
</evidence>
<reference evidence="2 3" key="1">
    <citation type="submission" date="2017-09" db="EMBL/GenBank/DDBJ databases">
        <authorList>
            <person name="Ehlers B."/>
            <person name="Leendertz F.H."/>
        </authorList>
    </citation>
    <scope>NUCLEOTIDE SEQUENCE [LARGE SCALE GENOMIC DNA]</scope>
    <source>
        <strain evidence="2 3">Nm42</strain>
    </source>
</reference>
<evidence type="ECO:0008006" key="4">
    <source>
        <dbReference type="Google" id="ProtNLM"/>
    </source>
</evidence>
<name>A0A286A8G7_9PROT</name>
<dbReference type="AlphaFoldDB" id="A0A286A8G7"/>
<dbReference type="EMBL" id="OCMU01000001">
    <property type="protein sequence ID" value="SOD18141.1"/>
    <property type="molecule type" value="Genomic_DNA"/>
</dbReference>
<sequence>MKRRNYKWLLVFFMLWLPLQGAAAAALSVCVQENNINSHHNISTKAIDSHHHDACHKQTADNTTDHLLASLPCDDTSCNAYSNTPILSGYTAVMQTNDTSAITSLSPSFISFVSEQPQHPPLANPL</sequence>
<protein>
    <recommendedName>
        <fullName evidence="4">Cobalt-zinc-cadmium efflux system protein</fullName>
    </recommendedName>
</protein>
<feature type="chain" id="PRO_5013398169" description="Cobalt-zinc-cadmium efflux system protein" evidence="1">
    <location>
        <begin position="26"/>
        <end position="126"/>
    </location>
</feature>
<organism evidence="2 3">
    <name type="scientific">Nitrosomonas ureae</name>
    <dbReference type="NCBI Taxonomy" id="44577"/>
    <lineage>
        <taxon>Bacteria</taxon>
        <taxon>Pseudomonadati</taxon>
        <taxon>Pseudomonadota</taxon>
        <taxon>Betaproteobacteria</taxon>
        <taxon>Nitrosomonadales</taxon>
        <taxon>Nitrosomonadaceae</taxon>
        <taxon>Nitrosomonas</taxon>
    </lineage>
</organism>
<evidence type="ECO:0000256" key="1">
    <source>
        <dbReference type="SAM" id="SignalP"/>
    </source>
</evidence>
<feature type="signal peptide" evidence="1">
    <location>
        <begin position="1"/>
        <end position="25"/>
    </location>
</feature>
<dbReference type="Proteomes" id="UP000219335">
    <property type="component" value="Unassembled WGS sequence"/>
</dbReference>